<evidence type="ECO:0000313" key="4">
    <source>
        <dbReference type="EMBL" id="ELW70379.1"/>
    </source>
</evidence>
<dbReference type="InParanoid" id="L9L6V6"/>
<evidence type="ECO:0000313" key="5">
    <source>
        <dbReference type="Proteomes" id="UP000011518"/>
    </source>
</evidence>
<evidence type="ECO:0000256" key="2">
    <source>
        <dbReference type="SAM" id="MobiDB-lite"/>
    </source>
</evidence>
<dbReference type="STRING" id="246437.L9L6V6"/>
<dbReference type="InterPro" id="IPR050403">
    <property type="entry name" value="Myosin_RLC"/>
</dbReference>
<proteinExistence type="predicted"/>
<dbReference type="InterPro" id="IPR011992">
    <property type="entry name" value="EF-hand-dom_pair"/>
</dbReference>
<dbReference type="GO" id="GO:0005509">
    <property type="term" value="F:calcium ion binding"/>
    <property type="evidence" value="ECO:0007669"/>
    <property type="project" value="InterPro"/>
</dbReference>
<dbReference type="Gene3D" id="1.10.238.10">
    <property type="entry name" value="EF-hand"/>
    <property type="match status" value="1"/>
</dbReference>
<organism evidence="4 5">
    <name type="scientific">Tupaia chinensis</name>
    <name type="common">Chinese tree shrew</name>
    <name type="synonym">Tupaia belangeri chinensis</name>
    <dbReference type="NCBI Taxonomy" id="246437"/>
    <lineage>
        <taxon>Eukaryota</taxon>
        <taxon>Metazoa</taxon>
        <taxon>Chordata</taxon>
        <taxon>Craniata</taxon>
        <taxon>Vertebrata</taxon>
        <taxon>Euteleostomi</taxon>
        <taxon>Mammalia</taxon>
        <taxon>Eutheria</taxon>
        <taxon>Euarchontoglires</taxon>
        <taxon>Scandentia</taxon>
        <taxon>Tupaiidae</taxon>
        <taxon>Tupaia</taxon>
    </lineage>
</organism>
<sequence>MFEQSQMQFKEAFNMTDQNRDGFTNKEDLHGMLVSLGKNPTIGYLDAMMNEAPGPINFTMVLTMSDEEVDELYREAPTDKRGISITSSSHASLNMEEKSKTTERTSNSGQTSLIATLRISEISSCMTLALQLLPFLLSLFSALLVHASL</sequence>
<gene>
    <name evidence="4" type="ORF">TREES_T100002617</name>
</gene>
<keyword evidence="5" id="KW-1185">Reference proteome</keyword>
<accession>L9L6V6</accession>
<dbReference type="AlphaFoldDB" id="L9L6V6"/>
<reference evidence="5" key="2">
    <citation type="journal article" date="2013" name="Nat. Commun.">
        <title>Genome of the Chinese tree shrew.</title>
        <authorList>
            <person name="Fan Y."/>
            <person name="Huang Z.Y."/>
            <person name="Cao C.C."/>
            <person name="Chen C.S."/>
            <person name="Chen Y.X."/>
            <person name="Fan D.D."/>
            <person name="He J."/>
            <person name="Hou H.L."/>
            <person name="Hu L."/>
            <person name="Hu X.T."/>
            <person name="Jiang X.T."/>
            <person name="Lai R."/>
            <person name="Lang Y.S."/>
            <person name="Liang B."/>
            <person name="Liao S.G."/>
            <person name="Mu D."/>
            <person name="Ma Y.Y."/>
            <person name="Niu Y.Y."/>
            <person name="Sun X.Q."/>
            <person name="Xia J.Q."/>
            <person name="Xiao J."/>
            <person name="Xiong Z.Q."/>
            <person name="Xu L."/>
            <person name="Yang L."/>
            <person name="Zhang Y."/>
            <person name="Zhao W."/>
            <person name="Zhao X.D."/>
            <person name="Zheng Y.T."/>
            <person name="Zhou J.M."/>
            <person name="Zhu Y.B."/>
            <person name="Zhang G.J."/>
            <person name="Wang J."/>
            <person name="Yao Y.G."/>
        </authorList>
    </citation>
    <scope>NUCLEOTIDE SEQUENCE [LARGE SCALE GENOMIC DNA]</scope>
</reference>
<evidence type="ECO:0000256" key="1">
    <source>
        <dbReference type="ARBA" id="ARBA00022737"/>
    </source>
</evidence>
<reference evidence="5" key="1">
    <citation type="submission" date="2012-07" db="EMBL/GenBank/DDBJ databases">
        <title>Genome of the Chinese tree shrew, a rising model animal genetically related to primates.</title>
        <authorList>
            <person name="Zhang G."/>
            <person name="Fan Y."/>
            <person name="Yao Y."/>
            <person name="Huang Z."/>
        </authorList>
    </citation>
    <scope>NUCLEOTIDE SEQUENCE [LARGE SCALE GENOMIC DNA]</scope>
</reference>
<dbReference type="EMBL" id="KB320497">
    <property type="protein sequence ID" value="ELW70379.1"/>
    <property type="molecule type" value="Genomic_DNA"/>
</dbReference>
<dbReference type="PANTHER" id="PTHR23049">
    <property type="entry name" value="MYOSIN REGULATORY LIGHT CHAIN 2"/>
    <property type="match status" value="1"/>
</dbReference>
<dbReference type="PROSITE" id="PS50222">
    <property type="entry name" value="EF_HAND_2"/>
    <property type="match status" value="1"/>
</dbReference>
<dbReference type="InterPro" id="IPR002048">
    <property type="entry name" value="EF_hand_dom"/>
</dbReference>
<feature type="domain" description="EF-hand" evidence="3">
    <location>
        <begin position="4"/>
        <end position="39"/>
    </location>
</feature>
<name>L9L6V6_TUPCH</name>
<dbReference type="SUPFAM" id="SSF47473">
    <property type="entry name" value="EF-hand"/>
    <property type="match status" value="1"/>
</dbReference>
<dbReference type="Proteomes" id="UP000011518">
    <property type="component" value="Unassembled WGS sequence"/>
</dbReference>
<protein>
    <submittedName>
        <fullName evidence="4">Myosin regulatory light chain 12B</fullName>
    </submittedName>
</protein>
<evidence type="ECO:0000259" key="3">
    <source>
        <dbReference type="PROSITE" id="PS50222"/>
    </source>
</evidence>
<feature type="region of interest" description="Disordered" evidence="2">
    <location>
        <begin position="84"/>
        <end position="109"/>
    </location>
</feature>
<keyword evidence="1" id="KW-0677">Repeat</keyword>